<dbReference type="Proteomes" id="UP000006727">
    <property type="component" value="Chromosome 6"/>
</dbReference>
<evidence type="ECO:0000313" key="4">
    <source>
        <dbReference type="Proteomes" id="UP000006727"/>
    </source>
</evidence>
<feature type="region of interest" description="Disordered" evidence="1">
    <location>
        <begin position="74"/>
        <end position="115"/>
    </location>
</feature>
<organism evidence="2">
    <name type="scientific">Physcomitrium patens</name>
    <name type="common">Spreading-leaved earth moss</name>
    <name type="synonym">Physcomitrella patens</name>
    <dbReference type="NCBI Taxonomy" id="3218"/>
    <lineage>
        <taxon>Eukaryota</taxon>
        <taxon>Viridiplantae</taxon>
        <taxon>Streptophyta</taxon>
        <taxon>Embryophyta</taxon>
        <taxon>Bryophyta</taxon>
        <taxon>Bryophytina</taxon>
        <taxon>Bryopsida</taxon>
        <taxon>Funariidae</taxon>
        <taxon>Funariales</taxon>
        <taxon>Funariaceae</taxon>
        <taxon>Physcomitrium</taxon>
    </lineage>
</organism>
<feature type="region of interest" description="Disordered" evidence="1">
    <location>
        <begin position="1"/>
        <end position="20"/>
    </location>
</feature>
<reference evidence="3" key="3">
    <citation type="submission" date="2020-12" db="UniProtKB">
        <authorList>
            <consortium name="EnsemblPlants"/>
        </authorList>
    </citation>
    <scope>IDENTIFICATION</scope>
</reference>
<keyword evidence="4" id="KW-1185">Reference proteome</keyword>
<dbReference type="Gramene" id="Pp3c6_16370V3.1">
    <property type="protein sequence ID" value="Pp3c6_16370V3.1"/>
    <property type="gene ID" value="Pp3c6_16370"/>
</dbReference>
<dbReference type="EnsemblPlants" id="Pp3c6_16370V3.1">
    <property type="protein sequence ID" value="Pp3c6_16370V3.1"/>
    <property type="gene ID" value="Pp3c6_16370"/>
</dbReference>
<evidence type="ECO:0000256" key="1">
    <source>
        <dbReference type="SAM" id="MobiDB-lite"/>
    </source>
</evidence>
<feature type="region of interest" description="Disordered" evidence="1">
    <location>
        <begin position="304"/>
        <end position="326"/>
    </location>
</feature>
<gene>
    <name evidence="2" type="ORF">PHYPA_009032</name>
</gene>
<sequence length="566" mass="63222">MKSRNHAPLSLPPIPQGPPQSTYPCYEVVLPGPPRFVNRLPPSDQLQQHHAEAVHVRLQRQLPRHRVLRSAVPVGTPDPELLQPRSSYECSSPGTPCSGAGLRKPQWSPPPRQRPLHVPANPYHHPTIHSASLTMQMVFQAPQRHKLRSNQLDLQDSYDAIDSALTLPPETLGSLAARVDPAASRPPPATTNSDPSAKIVPFYFHCFLVLIHKCEFFSPRPLYTRPKPPSPNRHSGLKFFVATASSRNVNTHSFRTSSSYLPRSARNNANYPKRVIIEPNNGIKLSFLQGLTFALKAAIIHSHDSRPSATPETPPPPPQADASKLHRDDTCVTSWNAVQQPLPNCPMTRHYSNTLPLRSCFTGSMCAVPTKSSYYRFHIPRSYNLHSECTTLTRGKLGNLRGGIISWRLSITLAAVVGILLQRRPLLWFRIEAWETAHLCRSPTPGMVITTPRYRFLRSWPSPTYSSQRSPHLDAHATCPIDSAQPPKHMPLPHPHSHMLPLFLLLNAQFNLACYLRGTCYVVEAPCGRATFCSCYSYQKPSPDPATFRLFLVHSILTAQPKSPEP</sequence>
<reference evidence="2 4" key="1">
    <citation type="journal article" date="2008" name="Science">
        <title>The Physcomitrella genome reveals evolutionary insights into the conquest of land by plants.</title>
        <authorList>
            <person name="Rensing S."/>
            <person name="Lang D."/>
            <person name="Zimmer A."/>
            <person name="Terry A."/>
            <person name="Salamov A."/>
            <person name="Shapiro H."/>
            <person name="Nishiyama T."/>
            <person name="Perroud P.-F."/>
            <person name="Lindquist E."/>
            <person name="Kamisugi Y."/>
            <person name="Tanahashi T."/>
            <person name="Sakakibara K."/>
            <person name="Fujita T."/>
            <person name="Oishi K."/>
            <person name="Shin-I T."/>
            <person name="Kuroki Y."/>
            <person name="Toyoda A."/>
            <person name="Suzuki Y."/>
            <person name="Hashimoto A."/>
            <person name="Yamaguchi K."/>
            <person name="Sugano A."/>
            <person name="Kohara Y."/>
            <person name="Fujiyama A."/>
            <person name="Anterola A."/>
            <person name="Aoki S."/>
            <person name="Ashton N."/>
            <person name="Barbazuk W.B."/>
            <person name="Barker E."/>
            <person name="Bennetzen J."/>
            <person name="Bezanilla M."/>
            <person name="Blankenship R."/>
            <person name="Cho S.H."/>
            <person name="Dutcher S."/>
            <person name="Estelle M."/>
            <person name="Fawcett J.A."/>
            <person name="Gundlach H."/>
            <person name="Hanada K."/>
            <person name="Heyl A."/>
            <person name="Hicks K.A."/>
            <person name="Hugh J."/>
            <person name="Lohr M."/>
            <person name="Mayer K."/>
            <person name="Melkozernov A."/>
            <person name="Murata T."/>
            <person name="Nelson D."/>
            <person name="Pils B."/>
            <person name="Prigge M."/>
            <person name="Reiss B."/>
            <person name="Renner T."/>
            <person name="Rombauts S."/>
            <person name="Rushton P."/>
            <person name="Sanderfoot A."/>
            <person name="Schween G."/>
            <person name="Shiu S.-H."/>
            <person name="Stueber K."/>
            <person name="Theodoulou F.L."/>
            <person name="Tu H."/>
            <person name="Van de Peer Y."/>
            <person name="Verrier P.J."/>
            <person name="Waters E."/>
            <person name="Wood A."/>
            <person name="Yang L."/>
            <person name="Cove D."/>
            <person name="Cuming A."/>
            <person name="Hasebe M."/>
            <person name="Lucas S."/>
            <person name="Mishler D.B."/>
            <person name="Reski R."/>
            <person name="Grigoriev I."/>
            <person name="Quatrano R.S."/>
            <person name="Boore J.L."/>
        </authorList>
    </citation>
    <scope>NUCLEOTIDE SEQUENCE [LARGE SCALE GENOMIC DNA]</scope>
    <source>
        <strain evidence="3 4">cv. Gransden 2004</strain>
    </source>
</reference>
<evidence type="ECO:0000313" key="2">
    <source>
        <dbReference type="EMBL" id="PNR52658.1"/>
    </source>
</evidence>
<feature type="compositionally biased region" description="Polar residues" evidence="1">
    <location>
        <begin position="84"/>
        <end position="95"/>
    </location>
</feature>
<evidence type="ECO:0000313" key="3">
    <source>
        <dbReference type="EnsemblPlants" id="Pp3c6_16370V3.1"/>
    </source>
</evidence>
<reference evidence="2 4" key="2">
    <citation type="journal article" date="2018" name="Plant J.">
        <title>The Physcomitrella patens chromosome-scale assembly reveals moss genome structure and evolution.</title>
        <authorList>
            <person name="Lang D."/>
            <person name="Ullrich K.K."/>
            <person name="Murat F."/>
            <person name="Fuchs J."/>
            <person name="Jenkins J."/>
            <person name="Haas F.B."/>
            <person name="Piednoel M."/>
            <person name="Gundlach H."/>
            <person name="Van Bel M."/>
            <person name="Meyberg R."/>
            <person name="Vives C."/>
            <person name="Morata J."/>
            <person name="Symeonidi A."/>
            <person name="Hiss M."/>
            <person name="Muchero W."/>
            <person name="Kamisugi Y."/>
            <person name="Saleh O."/>
            <person name="Blanc G."/>
            <person name="Decker E.L."/>
            <person name="van Gessel N."/>
            <person name="Grimwood J."/>
            <person name="Hayes R.D."/>
            <person name="Graham S.W."/>
            <person name="Gunter L.E."/>
            <person name="McDaniel S.F."/>
            <person name="Hoernstein S.N.W."/>
            <person name="Larsson A."/>
            <person name="Li F.W."/>
            <person name="Perroud P.F."/>
            <person name="Phillips J."/>
            <person name="Ranjan P."/>
            <person name="Rokshar D.S."/>
            <person name="Rothfels C.J."/>
            <person name="Schneider L."/>
            <person name="Shu S."/>
            <person name="Stevenson D.W."/>
            <person name="Thummler F."/>
            <person name="Tillich M."/>
            <person name="Villarreal Aguilar J.C."/>
            <person name="Widiez T."/>
            <person name="Wong G.K."/>
            <person name="Wymore A."/>
            <person name="Zhang Y."/>
            <person name="Zimmer A.D."/>
            <person name="Quatrano R.S."/>
            <person name="Mayer K.F.X."/>
            <person name="Goodstein D."/>
            <person name="Casacuberta J.M."/>
            <person name="Vandepoele K."/>
            <person name="Reski R."/>
            <person name="Cuming A.C."/>
            <person name="Tuskan G.A."/>
            <person name="Maumus F."/>
            <person name="Salse J."/>
            <person name="Schmutz J."/>
            <person name="Rensing S.A."/>
        </authorList>
    </citation>
    <scope>NUCLEOTIDE SEQUENCE [LARGE SCALE GENOMIC DNA]</scope>
    <source>
        <strain evidence="3 4">cv. Gransden 2004</strain>
    </source>
</reference>
<protein>
    <submittedName>
        <fullName evidence="2 3">Uncharacterized protein</fullName>
    </submittedName>
</protein>
<accession>A0A2K1KFV8</accession>
<proteinExistence type="predicted"/>
<name>A0A2K1KFV8_PHYPA</name>
<dbReference type="EMBL" id="ABEU02000006">
    <property type="protein sequence ID" value="PNR52658.1"/>
    <property type="molecule type" value="Genomic_DNA"/>
</dbReference>
<dbReference type="AlphaFoldDB" id="A0A2K1KFV8"/>
<dbReference type="InParanoid" id="A0A2K1KFV8"/>